<keyword evidence="4 6" id="KW-1133">Transmembrane helix</keyword>
<evidence type="ECO:0000256" key="4">
    <source>
        <dbReference type="ARBA" id="ARBA00022989"/>
    </source>
</evidence>
<feature type="domain" description="Prepilin type IV endopeptidase peptidase" evidence="7">
    <location>
        <begin position="8"/>
        <end position="123"/>
    </location>
</feature>
<feature type="domain" description="Preflagellin peptidase C-terminal" evidence="8">
    <location>
        <begin position="151"/>
        <end position="242"/>
    </location>
</feature>
<comment type="caution">
    <text evidence="9">The sequence shown here is derived from an EMBL/GenBank/DDBJ whole genome shotgun (WGS) entry which is preliminary data.</text>
</comment>
<dbReference type="InterPro" id="IPR000045">
    <property type="entry name" value="Prepilin_IV_endopep_pep"/>
</dbReference>
<accession>A0A099T422</accession>
<keyword evidence="5 6" id="KW-0472">Membrane</keyword>
<protein>
    <submittedName>
        <fullName evidence="9">Peptidase A24</fullName>
    </submittedName>
</protein>
<dbReference type="InterPro" id="IPR009655">
    <property type="entry name" value="Preflagellin_peptidase_C"/>
</dbReference>
<keyword evidence="10" id="KW-1185">Reference proteome</keyword>
<dbReference type="Pfam" id="PF01478">
    <property type="entry name" value="Peptidase_A24"/>
    <property type="match status" value="1"/>
</dbReference>
<dbReference type="EMBL" id="JRHO01000005">
    <property type="protein sequence ID" value="KGK99579.1"/>
    <property type="molecule type" value="Genomic_DNA"/>
</dbReference>
<organism evidence="9 10">
    <name type="scientific">Methanococcoides methylutens</name>
    <dbReference type="NCBI Taxonomy" id="2226"/>
    <lineage>
        <taxon>Archaea</taxon>
        <taxon>Methanobacteriati</taxon>
        <taxon>Methanobacteriota</taxon>
        <taxon>Stenosarchaea group</taxon>
        <taxon>Methanomicrobia</taxon>
        <taxon>Methanosarcinales</taxon>
        <taxon>Methanosarcinaceae</taxon>
        <taxon>Methanococcoides</taxon>
    </lineage>
</organism>
<dbReference type="GO" id="GO:0004190">
    <property type="term" value="F:aspartic-type endopeptidase activity"/>
    <property type="evidence" value="ECO:0007669"/>
    <property type="project" value="InterPro"/>
</dbReference>
<dbReference type="PROSITE" id="PS51257">
    <property type="entry name" value="PROKAR_LIPOPROTEIN"/>
    <property type="match status" value="1"/>
</dbReference>
<proteinExistence type="predicted"/>
<dbReference type="PANTHER" id="PTHR36506">
    <property type="entry name" value="PREFLAGELLIN PEPTIDASE"/>
    <property type="match status" value="1"/>
</dbReference>
<evidence type="ECO:0000313" key="9">
    <source>
        <dbReference type="EMBL" id="KGK99579.1"/>
    </source>
</evidence>
<evidence type="ECO:0000256" key="3">
    <source>
        <dbReference type="ARBA" id="ARBA00022692"/>
    </source>
</evidence>
<dbReference type="Proteomes" id="UP000029859">
    <property type="component" value="Unassembled WGS sequence"/>
</dbReference>
<evidence type="ECO:0000256" key="2">
    <source>
        <dbReference type="ARBA" id="ARBA00022475"/>
    </source>
</evidence>
<dbReference type="Gene3D" id="1.20.120.1220">
    <property type="match status" value="1"/>
</dbReference>
<evidence type="ECO:0000313" key="10">
    <source>
        <dbReference type="Proteomes" id="UP000029859"/>
    </source>
</evidence>
<dbReference type="OrthoDB" id="19094at2157"/>
<dbReference type="Gene3D" id="6.10.250.3240">
    <property type="match status" value="1"/>
</dbReference>
<evidence type="ECO:0000256" key="1">
    <source>
        <dbReference type="ARBA" id="ARBA00004651"/>
    </source>
</evidence>
<reference evidence="9 10" key="1">
    <citation type="submission" date="2014-09" db="EMBL/GenBank/DDBJ databases">
        <title>Draft genome sequence of an obligately methylotrophic methanogen, Methanococcoides methylutens, isolated from marine sediment.</title>
        <authorList>
            <person name="Guan Y."/>
            <person name="Ngugi D.K."/>
            <person name="Blom J."/>
            <person name="Ali S."/>
            <person name="Ferry J.G."/>
            <person name="Stingl U."/>
        </authorList>
    </citation>
    <scope>NUCLEOTIDE SEQUENCE [LARGE SCALE GENOMIC DNA]</scope>
    <source>
        <strain evidence="9 10">DSM 2657</strain>
    </source>
</reference>
<feature type="transmembrane region" description="Helical" evidence="6">
    <location>
        <begin position="55"/>
        <end position="73"/>
    </location>
</feature>
<dbReference type="GO" id="GO:0005886">
    <property type="term" value="C:plasma membrane"/>
    <property type="evidence" value="ECO:0007669"/>
    <property type="project" value="UniProtKB-SubCell"/>
</dbReference>
<comment type="subcellular location">
    <subcellularLocation>
        <location evidence="1">Cell membrane</location>
        <topology evidence="1">Multi-pass membrane protein</topology>
    </subcellularLocation>
</comment>
<evidence type="ECO:0000256" key="6">
    <source>
        <dbReference type="SAM" id="Phobius"/>
    </source>
</evidence>
<sequence>MIELLKVLVCAPFLIYACYSDIKTRRVTNSLWPKMLGAGAIFMAYDAFRYGIPYIKWTAISFILIFTFVYILFYMNAFGGADAKVLMVISLILPIYPAIELFGRQLPIYGIPPLNLFTFSVFGNSVILTIIVPIGLFLYNLSQPSLKETLKKPHYMFVGYRCPVSKLDKPHIRLMETFEEGNDEIRNKFTKYGTKLDENTISKMEMYAEKGLIDERVWVTPGLPFMIPITAGFIAAVIYGDLIFQLTLSFFF</sequence>
<dbReference type="InterPro" id="IPR052218">
    <property type="entry name" value="Preflagellin_Peptidase"/>
</dbReference>
<dbReference type="RefSeq" id="WP_048193306.1">
    <property type="nucleotide sequence ID" value="NZ_CAAGSM010000007.1"/>
</dbReference>
<dbReference type="AlphaFoldDB" id="A0A099T422"/>
<gene>
    <name evidence="9" type="ORF">LI82_02210</name>
</gene>
<dbReference type="PANTHER" id="PTHR36506:SF1">
    <property type="entry name" value="PREFLAGELLIN PEPTIDASE"/>
    <property type="match status" value="1"/>
</dbReference>
<evidence type="ECO:0000256" key="5">
    <source>
        <dbReference type="ARBA" id="ARBA00023136"/>
    </source>
</evidence>
<keyword evidence="3 6" id="KW-0812">Transmembrane</keyword>
<evidence type="ECO:0000259" key="7">
    <source>
        <dbReference type="Pfam" id="PF01478"/>
    </source>
</evidence>
<evidence type="ECO:0000259" key="8">
    <source>
        <dbReference type="Pfam" id="PF06847"/>
    </source>
</evidence>
<dbReference type="Pfam" id="PF06847">
    <property type="entry name" value="Arc_PepC_II"/>
    <property type="match status" value="1"/>
</dbReference>
<keyword evidence="2" id="KW-1003">Cell membrane</keyword>
<feature type="transmembrane region" description="Helical" evidence="6">
    <location>
        <begin position="85"/>
        <end position="102"/>
    </location>
</feature>
<feature type="transmembrane region" description="Helical" evidence="6">
    <location>
        <begin position="225"/>
        <end position="251"/>
    </location>
</feature>
<name>A0A099T422_METMT</name>
<feature type="transmembrane region" description="Helical" evidence="6">
    <location>
        <begin position="114"/>
        <end position="139"/>
    </location>
</feature>